<protein>
    <submittedName>
        <fullName evidence="1">AccI family restriction endonuclease</fullName>
    </submittedName>
</protein>
<comment type="caution">
    <text evidence="1">The sequence shown here is derived from an EMBL/GenBank/DDBJ whole genome shotgun (WGS) entry which is preliminary data.</text>
</comment>
<dbReference type="InterPro" id="IPR019054">
    <property type="entry name" value="Restrct_endonuc_II_AccI"/>
</dbReference>
<dbReference type="GO" id="GO:0004519">
    <property type="term" value="F:endonuclease activity"/>
    <property type="evidence" value="ECO:0007669"/>
    <property type="project" value="UniProtKB-KW"/>
</dbReference>
<keyword evidence="1" id="KW-0540">Nuclease</keyword>
<dbReference type="AlphaFoldDB" id="A0A7C4TCB1"/>
<keyword evidence="1" id="KW-0378">Hydrolase</keyword>
<evidence type="ECO:0000313" key="1">
    <source>
        <dbReference type="EMBL" id="HGV98024.1"/>
    </source>
</evidence>
<dbReference type="EMBL" id="DTGZ01000131">
    <property type="protein sequence ID" value="HGV98024.1"/>
    <property type="molecule type" value="Genomic_DNA"/>
</dbReference>
<accession>A0A7C4TCB1</accession>
<dbReference type="Pfam" id="PF09545">
    <property type="entry name" value="RE_AccI"/>
    <property type="match status" value="2"/>
</dbReference>
<sequence>MDYLHRIDDLIRSVPEDIINLSLRRKRANPPTQAFSEFITNREQGDWAEDLLFRAIQEINRDIVPVRYGRSDKIVAGEAGFKEFYNRYQDELDELGKRPDLLIFRKDDYDSKWNYDITSLDAETLERVVPKAIAAFEIRSSAFLVEEYKKYITKSKKEKRQRQFLSFTPKVEDIYVIYKWIKKYGVPHFYVQVFFDKVYCISFEDILGIVANKEARNSIFFVERNAKNQFKSTIHINIDKGLCLAEKIEMPEHKSEIKKLERGRLLFYVTFKGGYTQIDLSNLMRVLTLG</sequence>
<reference evidence="1" key="1">
    <citation type="journal article" date="2020" name="mSystems">
        <title>Genome- and Community-Level Interaction Insights into Carbon Utilization and Element Cycling Functions of Hydrothermarchaeota in Hydrothermal Sediment.</title>
        <authorList>
            <person name="Zhou Z."/>
            <person name="Liu Y."/>
            <person name="Xu W."/>
            <person name="Pan J."/>
            <person name="Luo Z.H."/>
            <person name="Li M."/>
        </authorList>
    </citation>
    <scope>NUCLEOTIDE SEQUENCE [LARGE SCALE GENOMIC DNA]</scope>
    <source>
        <strain evidence="1">SpSt-774</strain>
    </source>
</reference>
<organism evidence="1">
    <name type="scientific">candidate division WOR-3 bacterium</name>
    <dbReference type="NCBI Taxonomy" id="2052148"/>
    <lineage>
        <taxon>Bacteria</taxon>
        <taxon>Bacteria division WOR-3</taxon>
    </lineage>
</organism>
<name>A0A7C4TCB1_UNCW3</name>
<gene>
    <name evidence="1" type="ORF">ENV60_06985</name>
</gene>
<keyword evidence="1" id="KW-0255">Endonuclease</keyword>
<proteinExistence type="predicted"/>